<dbReference type="InterPro" id="IPR031165">
    <property type="entry name" value="GNAT_YJDJ"/>
</dbReference>
<dbReference type="PANTHER" id="PTHR31435:SF9">
    <property type="entry name" value="PROTEIN NATD1"/>
    <property type="match status" value="1"/>
</dbReference>
<dbReference type="InterPro" id="IPR045057">
    <property type="entry name" value="Gcn5-rel_NAT"/>
</dbReference>
<protein>
    <submittedName>
        <fullName evidence="1">Uncharacterized protein</fullName>
    </submittedName>
</protein>
<sequence length="91" mass="10242">MTDTVVHNVDESRFDIYADNELAGFAEYSESDGVRDFHHTVTYPQFRGRGLAAVVVREALTQTQSDGKKIVPSCSYVEKFVAQNPEFQILV</sequence>
<dbReference type="PANTHER" id="PTHR31435">
    <property type="entry name" value="PROTEIN NATD1"/>
    <property type="match status" value="1"/>
</dbReference>
<accession>A0A652YIQ2</accession>
<dbReference type="AlphaFoldDB" id="A0A652YIQ2"/>
<evidence type="ECO:0000313" key="1">
    <source>
        <dbReference type="EMBL" id="TYQ01075.1"/>
    </source>
</evidence>
<dbReference type="InterPro" id="IPR016181">
    <property type="entry name" value="Acyl_CoA_acyltransferase"/>
</dbReference>
<comment type="caution">
    <text evidence="1">The sequence shown here is derived from an EMBL/GenBank/DDBJ whole genome shotgun (WGS) entry which is preliminary data.</text>
</comment>
<dbReference type="Gene3D" id="3.40.630.30">
    <property type="match status" value="1"/>
</dbReference>
<gene>
    <name evidence="1" type="ORF">FNL38_10988</name>
</gene>
<name>A0A652YIQ2_NOCGL</name>
<dbReference type="Pfam" id="PF14542">
    <property type="entry name" value="Acetyltransf_CG"/>
    <property type="match status" value="1"/>
</dbReference>
<dbReference type="SUPFAM" id="SSF55729">
    <property type="entry name" value="Acyl-CoA N-acyltransferases (Nat)"/>
    <property type="match status" value="1"/>
</dbReference>
<proteinExistence type="predicted"/>
<reference evidence="1" key="1">
    <citation type="submission" date="2019-07" db="EMBL/GenBank/DDBJ databases">
        <title>Genomic Encyclopedia of Type Strains, Phase IV (KMG-IV): sequencing the most valuable type-strain genomes for metagenomic binning, comparative biology and taxonomic classification.</title>
        <authorList>
            <person name="Goeker M."/>
        </authorList>
    </citation>
    <scope>NUCLEOTIDE SEQUENCE</scope>
    <source>
        <strain evidence="1">DSM 44596</strain>
    </source>
</reference>
<dbReference type="PROSITE" id="PS51729">
    <property type="entry name" value="GNAT_YJDJ"/>
    <property type="match status" value="1"/>
</dbReference>
<dbReference type="EMBL" id="VNIQ01000009">
    <property type="protein sequence ID" value="TYQ01075.1"/>
    <property type="molecule type" value="Genomic_DNA"/>
</dbReference>
<organism evidence="1">
    <name type="scientific">Nocardia globerula</name>
    <dbReference type="NCBI Taxonomy" id="1818"/>
    <lineage>
        <taxon>Bacteria</taxon>
        <taxon>Bacillati</taxon>
        <taxon>Actinomycetota</taxon>
        <taxon>Actinomycetes</taxon>
        <taxon>Mycobacteriales</taxon>
        <taxon>Nocardiaceae</taxon>
        <taxon>Nocardia</taxon>
    </lineage>
</organism>
<dbReference type="CDD" id="cd04301">
    <property type="entry name" value="NAT_SF"/>
    <property type="match status" value="1"/>
</dbReference>